<dbReference type="AlphaFoldDB" id="A0A6J6B3U1"/>
<dbReference type="EMBL" id="CAEZSG010000027">
    <property type="protein sequence ID" value="CAB4533357.1"/>
    <property type="molecule type" value="Genomic_DNA"/>
</dbReference>
<dbReference type="PANTHER" id="PTHR43591:SF24">
    <property type="entry name" value="2-METHOXY-6-POLYPRENYL-1,4-BENZOQUINOL METHYLASE, MITOCHONDRIAL"/>
    <property type="match status" value="1"/>
</dbReference>
<dbReference type="EMBL" id="CAFBLF010000025">
    <property type="protein sequence ID" value="CAB4858161.1"/>
    <property type="molecule type" value="Genomic_DNA"/>
</dbReference>
<protein>
    <submittedName>
        <fullName evidence="4">Unannotated protein</fullName>
    </submittedName>
</protein>
<evidence type="ECO:0000256" key="3">
    <source>
        <dbReference type="ARBA" id="ARBA00022691"/>
    </source>
</evidence>
<sequence length="235" mass="25111">MTSADLGKDPIKVAAMFDDVAPGYDRTNAILSMGTSALWRLATVRALGIIPGDRILDIAAGTGTSSSAIARAGARVTALDFSAGMVAVGRQRHPDIDFVEGDATALPFDDASFDAVTVSFGLRNVNDPHKALAEMRRVLVPGGRLVICEFTTPPNQMVRRAYDFYLTSVIPRIAKMSSTNPAAYTYLKDSIHDWPSQGILASWIRDAGFAAVGYRNLTGGVVALHRGTAPRGTER</sequence>
<name>A0A6J6B3U1_9ZZZZ</name>
<evidence type="ECO:0000313" key="6">
    <source>
        <dbReference type="EMBL" id="CAB4858161.1"/>
    </source>
</evidence>
<reference evidence="4" key="1">
    <citation type="submission" date="2020-05" db="EMBL/GenBank/DDBJ databases">
        <authorList>
            <person name="Chiriac C."/>
            <person name="Salcher M."/>
            <person name="Ghai R."/>
            <person name="Kavagutti S V."/>
        </authorList>
    </citation>
    <scope>NUCLEOTIDE SEQUENCE</scope>
</reference>
<dbReference type="GO" id="GO:0008168">
    <property type="term" value="F:methyltransferase activity"/>
    <property type="evidence" value="ECO:0007669"/>
    <property type="project" value="UniProtKB-KW"/>
</dbReference>
<accession>A0A6J6B3U1</accession>
<evidence type="ECO:0000313" key="4">
    <source>
        <dbReference type="EMBL" id="CAB4533357.1"/>
    </source>
</evidence>
<dbReference type="NCBIfam" id="TIGR01934">
    <property type="entry name" value="MenG_MenH_UbiE"/>
    <property type="match status" value="1"/>
</dbReference>
<dbReference type="NCBIfam" id="NF001244">
    <property type="entry name" value="PRK00216.1-5"/>
    <property type="match status" value="1"/>
</dbReference>
<dbReference type="Gene3D" id="3.40.50.150">
    <property type="entry name" value="Vaccinia Virus protein VP39"/>
    <property type="match status" value="1"/>
</dbReference>
<dbReference type="Pfam" id="PF01209">
    <property type="entry name" value="Ubie_methyltran"/>
    <property type="match status" value="1"/>
</dbReference>
<keyword evidence="2" id="KW-0808">Transferase</keyword>
<organism evidence="4">
    <name type="scientific">freshwater metagenome</name>
    <dbReference type="NCBI Taxonomy" id="449393"/>
    <lineage>
        <taxon>unclassified sequences</taxon>
        <taxon>metagenomes</taxon>
        <taxon>ecological metagenomes</taxon>
    </lineage>
</organism>
<dbReference type="InterPro" id="IPR029063">
    <property type="entry name" value="SAM-dependent_MTases_sf"/>
</dbReference>
<keyword evidence="1" id="KW-0489">Methyltransferase</keyword>
<dbReference type="GO" id="GO:0032259">
    <property type="term" value="P:methylation"/>
    <property type="evidence" value="ECO:0007669"/>
    <property type="project" value="UniProtKB-KW"/>
</dbReference>
<evidence type="ECO:0000256" key="2">
    <source>
        <dbReference type="ARBA" id="ARBA00022679"/>
    </source>
</evidence>
<dbReference type="InterPro" id="IPR004033">
    <property type="entry name" value="UbiE/COQ5_MeTrFase"/>
</dbReference>
<dbReference type="PROSITE" id="PS51608">
    <property type="entry name" value="SAM_MT_UBIE"/>
    <property type="match status" value="1"/>
</dbReference>
<keyword evidence="3" id="KW-0949">S-adenosyl-L-methionine</keyword>
<gene>
    <name evidence="4" type="ORF">UFOPK1413_00288</name>
    <name evidence="5" type="ORF">UFOPK1767_00411</name>
    <name evidence="6" type="ORF">UFOPK3339_00264</name>
</gene>
<dbReference type="EMBL" id="CAEZTZ010000037">
    <property type="protein sequence ID" value="CAB4582252.1"/>
    <property type="molecule type" value="Genomic_DNA"/>
</dbReference>
<evidence type="ECO:0000256" key="1">
    <source>
        <dbReference type="ARBA" id="ARBA00022603"/>
    </source>
</evidence>
<dbReference type="PANTHER" id="PTHR43591">
    <property type="entry name" value="METHYLTRANSFERASE"/>
    <property type="match status" value="1"/>
</dbReference>
<dbReference type="CDD" id="cd02440">
    <property type="entry name" value="AdoMet_MTases"/>
    <property type="match status" value="1"/>
</dbReference>
<dbReference type="HAMAP" id="MF_01813">
    <property type="entry name" value="MenG_UbiE_methyltr"/>
    <property type="match status" value="1"/>
</dbReference>
<evidence type="ECO:0000313" key="5">
    <source>
        <dbReference type="EMBL" id="CAB4582252.1"/>
    </source>
</evidence>
<proteinExistence type="inferred from homology"/>
<dbReference type="SUPFAM" id="SSF53335">
    <property type="entry name" value="S-adenosyl-L-methionine-dependent methyltransferases"/>
    <property type="match status" value="1"/>
</dbReference>